<comment type="caution">
    <text evidence="1">The sequence shown here is derived from an EMBL/GenBank/DDBJ whole genome shotgun (WGS) entry which is preliminary data.</text>
</comment>
<reference evidence="1 2" key="1">
    <citation type="journal article" date="2019" name="Nat. Med.">
        <title>A library of human gut bacterial isolates paired with longitudinal multiomics data enables mechanistic microbiome research.</title>
        <authorList>
            <person name="Poyet M."/>
            <person name="Groussin M."/>
            <person name="Gibbons S.M."/>
            <person name="Avila-Pacheco J."/>
            <person name="Jiang X."/>
            <person name="Kearney S.M."/>
            <person name="Perrotta A.R."/>
            <person name="Berdy B."/>
            <person name="Zhao S."/>
            <person name="Lieberman T.D."/>
            <person name="Swanson P.K."/>
            <person name="Smith M."/>
            <person name="Roesemann S."/>
            <person name="Alexander J.E."/>
            <person name="Rich S.A."/>
            <person name="Livny J."/>
            <person name="Vlamakis H."/>
            <person name="Clish C."/>
            <person name="Bullock K."/>
            <person name="Deik A."/>
            <person name="Scott J."/>
            <person name="Pierce K.A."/>
            <person name="Xavier R.J."/>
            <person name="Alm E.J."/>
        </authorList>
    </citation>
    <scope>NUCLEOTIDE SEQUENCE [LARGE SCALE GENOMIC DNA]</scope>
    <source>
        <strain evidence="1 2">BIOML-A9</strain>
    </source>
</reference>
<dbReference type="RefSeq" id="WP_008777777.1">
    <property type="nucleotide sequence ID" value="NZ_JBCPFK010000088.1"/>
</dbReference>
<evidence type="ECO:0000313" key="2">
    <source>
        <dbReference type="Proteomes" id="UP000461276"/>
    </source>
</evidence>
<gene>
    <name evidence="1" type="ORF">GKD67_12820</name>
</gene>
<organism evidence="1 2">
    <name type="scientific">Parabacteroides distasonis</name>
    <dbReference type="NCBI Taxonomy" id="823"/>
    <lineage>
        <taxon>Bacteria</taxon>
        <taxon>Pseudomonadati</taxon>
        <taxon>Bacteroidota</taxon>
        <taxon>Bacteroidia</taxon>
        <taxon>Bacteroidales</taxon>
        <taxon>Tannerellaceae</taxon>
        <taxon>Parabacteroides</taxon>
    </lineage>
</organism>
<dbReference type="GeneID" id="69481307"/>
<evidence type="ECO:0000313" key="1">
    <source>
        <dbReference type="EMBL" id="MRY94089.1"/>
    </source>
</evidence>
<proteinExistence type="predicted"/>
<protein>
    <recommendedName>
        <fullName evidence="3">Glycosyltransferase family 2 protein</fullName>
    </recommendedName>
</protein>
<name>A0A7K0GWR7_PARDI</name>
<evidence type="ECO:0008006" key="3">
    <source>
        <dbReference type="Google" id="ProtNLM"/>
    </source>
</evidence>
<dbReference type="AlphaFoldDB" id="A0A7K0GWR7"/>
<accession>A0A7K0GWR7</accession>
<dbReference type="Proteomes" id="UP000461276">
    <property type="component" value="Unassembled WGS sequence"/>
</dbReference>
<dbReference type="EMBL" id="WKMY01000008">
    <property type="protein sequence ID" value="MRY94089.1"/>
    <property type="molecule type" value="Genomic_DNA"/>
</dbReference>
<sequence length="302" mass="35537">MIHIIIFSFNRALQLEALLSSIQCHWQKTNYKLSVLYNTSGDDFQKGYDILQKEYPAYEFIKETRKTSGYHVSDYMTPYNLKKLLKYHHIRKQKSNFRDLLNNMLATSSCEYTMYLTDDSAFIRDVELSKNDLAFIEQNPDINQISLRLGKNITERPASIPVNNGKLEWDFHNHRDARSWGYNFSVDAHIYSTKLCLKLQSKIIYANPTTLEANIVHYVMPRNLMDHGLTYEYPFILSFPINMVQEIADNESMGISIEDLNNYYLEGKRLEYIVPDEILEFQQYPETVYLCKNGQKELLKLK</sequence>